<organism evidence="5 6">
    <name type="scientific">Ferrimonas balearica (strain DSM 9799 / CCM 4581 / KCTC 23876 / PAT)</name>
    <dbReference type="NCBI Taxonomy" id="550540"/>
    <lineage>
        <taxon>Bacteria</taxon>
        <taxon>Pseudomonadati</taxon>
        <taxon>Pseudomonadota</taxon>
        <taxon>Gammaproteobacteria</taxon>
        <taxon>Alteromonadales</taxon>
        <taxon>Ferrimonadaceae</taxon>
        <taxon>Ferrimonas</taxon>
    </lineage>
</organism>
<dbReference type="InterPro" id="IPR029069">
    <property type="entry name" value="HotDog_dom_sf"/>
</dbReference>
<feature type="domain" description="HotDog ACOT-type" evidence="4">
    <location>
        <begin position="7"/>
        <end position="121"/>
    </location>
</feature>
<dbReference type="KEGG" id="fbl:Fbal_2934"/>
<evidence type="ECO:0000259" key="4">
    <source>
        <dbReference type="PROSITE" id="PS51770"/>
    </source>
</evidence>
<dbReference type="GO" id="GO:0009062">
    <property type="term" value="P:fatty acid catabolic process"/>
    <property type="evidence" value="ECO:0007669"/>
    <property type="project" value="TreeGrafter"/>
</dbReference>
<dbReference type="EMBL" id="CP002209">
    <property type="protein sequence ID" value="ADN77136.1"/>
    <property type="molecule type" value="Genomic_DNA"/>
</dbReference>
<dbReference type="GO" id="GO:0005829">
    <property type="term" value="C:cytosol"/>
    <property type="evidence" value="ECO:0007669"/>
    <property type="project" value="TreeGrafter"/>
</dbReference>
<dbReference type="PROSITE" id="PS51770">
    <property type="entry name" value="HOTDOG_ACOT"/>
    <property type="match status" value="1"/>
</dbReference>
<sequence length="130" mass="14063">MTEQVKPTGELLLRTLAMPADTNANGDIFGGWIMSQMDMAGGLMAKAISRGRICTVAVNGMSFYRPVAVGDAVCVYGNVRRLGNASMEIGLEVWVRPIAKGTDEHYRVTEAIFTYVAIDAEGKPRPLPKS</sequence>
<gene>
    <name evidence="5" type="ordered locus">Fbal_2934</name>
</gene>
<dbReference type="FunFam" id="3.10.129.10:FF:000008">
    <property type="entry name" value="Acyl-CoA thioester hydrolase"/>
    <property type="match status" value="1"/>
</dbReference>
<dbReference type="InterPro" id="IPR006683">
    <property type="entry name" value="Thioestr_dom"/>
</dbReference>
<keyword evidence="2 3" id="KW-0378">Hydrolase</keyword>
<evidence type="ECO:0000256" key="1">
    <source>
        <dbReference type="ARBA" id="ARBA00010458"/>
    </source>
</evidence>
<evidence type="ECO:0000256" key="3">
    <source>
        <dbReference type="PROSITE-ProRule" id="PRU01106"/>
    </source>
</evidence>
<dbReference type="SUPFAM" id="SSF54637">
    <property type="entry name" value="Thioesterase/thiol ester dehydrase-isomerase"/>
    <property type="match status" value="1"/>
</dbReference>
<dbReference type="NCBIfam" id="NF007970">
    <property type="entry name" value="PRK10694.1"/>
    <property type="match status" value="1"/>
</dbReference>
<dbReference type="InterPro" id="IPR040170">
    <property type="entry name" value="Cytosol_ACT"/>
</dbReference>
<name>E1STA2_FERBD</name>
<keyword evidence="6" id="KW-1185">Reference proteome</keyword>
<dbReference type="CDD" id="cd03442">
    <property type="entry name" value="BFIT_BACH"/>
    <property type="match status" value="1"/>
</dbReference>
<dbReference type="GO" id="GO:0052816">
    <property type="term" value="F:long-chain fatty acyl-CoA hydrolase activity"/>
    <property type="evidence" value="ECO:0007669"/>
    <property type="project" value="TreeGrafter"/>
</dbReference>
<proteinExistence type="inferred from homology"/>
<dbReference type="PANTHER" id="PTHR11049">
    <property type="entry name" value="ACYL COENZYME A THIOESTER HYDROLASE"/>
    <property type="match status" value="1"/>
</dbReference>
<protein>
    <submittedName>
        <fullName evidence="5">Thioesterase superfamily protein</fullName>
    </submittedName>
</protein>
<reference evidence="5 6" key="1">
    <citation type="journal article" date="2010" name="Stand. Genomic Sci.">
        <title>Complete genome sequence of Ferrimonas balearica type strain (PAT).</title>
        <authorList>
            <person name="Nolan M."/>
            <person name="Sikorski J."/>
            <person name="Davenport K."/>
            <person name="Lucas S."/>
            <person name="Glavina Del Rio T."/>
            <person name="Tice H."/>
            <person name="Cheng J."/>
            <person name="Goodwin L."/>
            <person name="Pitluck S."/>
            <person name="Liolios K."/>
            <person name="Ivanova N."/>
            <person name="Mavromatis K."/>
            <person name="Ovchinnikova G."/>
            <person name="Pati A."/>
            <person name="Chen A."/>
            <person name="Palaniappan K."/>
            <person name="Land M."/>
            <person name="Hauser L."/>
            <person name="Chang Y."/>
            <person name="Jeffries C."/>
            <person name="Tapia R."/>
            <person name="Brettin T."/>
            <person name="Detter J."/>
            <person name="Han C."/>
            <person name="Yasawong M."/>
            <person name="Rohde M."/>
            <person name="Tindall B."/>
            <person name="Goker M."/>
            <person name="Woyke T."/>
            <person name="Bristow J."/>
            <person name="Eisen J."/>
            <person name="Markowitz V."/>
            <person name="Hugenholtz P."/>
            <person name="Kyrpides N."/>
            <person name="Klenk H."/>
            <person name="Lapidus A."/>
        </authorList>
    </citation>
    <scope>NUCLEOTIDE SEQUENCE [LARGE SCALE GENOMIC DNA]</scope>
    <source>
        <strain evidence="6">DSM 9799 / CCM 4581 / KCTC 23876 / PAT</strain>
    </source>
</reference>
<dbReference type="OrthoDB" id="9801856at2"/>
<accession>E1STA2</accession>
<dbReference type="STRING" id="550540.Fbal_2934"/>
<dbReference type="AlphaFoldDB" id="E1STA2"/>
<dbReference type="RefSeq" id="WP_013346442.1">
    <property type="nucleotide sequence ID" value="NC_014541.1"/>
</dbReference>
<dbReference type="PANTHER" id="PTHR11049:SF5">
    <property type="entry name" value="ACYL-COA THIOESTER HYDROLASE YCIA"/>
    <property type="match status" value="1"/>
</dbReference>
<dbReference type="GO" id="GO:0006637">
    <property type="term" value="P:acyl-CoA metabolic process"/>
    <property type="evidence" value="ECO:0007669"/>
    <property type="project" value="TreeGrafter"/>
</dbReference>
<dbReference type="Proteomes" id="UP000006683">
    <property type="component" value="Chromosome"/>
</dbReference>
<evidence type="ECO:0000256" key="2">
    <source>
        <dbReference type="ARBA" id="ARBA00022801"/>
    </source>
</evidence>
<dbReference type="Pfam" id="PF03061">
    <property type="entry name" value="4HBT"/>
    <property type="match status" value="1"/>
</dbReference>
<dbReference type="Gene3D" id="3.10.129.10">
    <property type="entry name" value="Hotdog Thioesterase"/>
    <property type="match status" value="1"/>
</dbReference>
<dbReference type="InterPro" id="IPR033120">
    <property type="entry name" value="HOTDOG_ACOT"/>
</dbReference>
<dbReference type="GeneID" id="67183158"/>
<evidence type="ECO:0000313" key="5">
    <source>
        <dbReference type="EMBL" id="ADN77136.1"/>
    </source>
</evidence>
<comment type="similarity">
    <text evidence="1">Belongs to the acyl coenzyme A hydrolase family.</text>
</comment>
<dbReference type="eggNOG" id="COG1607">
    <property type="taxonomic scope" value="Bacteria"/>
</dbReference>
<evidence type="ECO:0000313" key="6">
    <source>
        <dbReference type="Proteomes" id="UP000006683"/>
    </source>
</evidence>
<dbReference type="HOGENOM" id="CLU_050164_2_0_6"/>